<dbReference type="STRING" id="761204.W2QMF9"/>
<accession>W2QMF9</accession>
<dbReference type="GeneID" id="20190958"/>
<dbReference type="EMBL" id="KI669575">
    <property type="protein sequence ID" value="ETN13430.1"/>
    <property type="molecule type" value="Genomic_DNA"/>
</dbReference>
<gene>
    <name evidence="1" type="ORF">PPTG_22359</name>
</gene>
<sequence length="124" mass="13605">MACALLNPVETKSCKKSRVGSEADGWLAHTVGTTLDEAFAQDVCWSFKKLNAAVDELANVVLLVALTYLTPLFGATDFKSPHWMTWEEGSFSSIAENIGGSANGTQRWRSSITCTKQWISCSRR</sequence>
<proteinExistence type="predicted"/>
<reference evidence="2" key="1">
    <citation type="submission" date="2011-12" db="EMBL/GenBank/DDBJ databases">
        <authorList>
            <consortium name="The Broad Institute Genome Sequencing Platform"/>
            <person name="Russ C."/>
            <person name="Tyler B."/>
            <person name="Panabieres F."/>
            <person name="Shan W."/>
            <person name="Tripathy S."/>
            <person name="Grunwald N."/>
            <person name="Machado M."/>
            <person name="Young S.K."/>
            <person name="Zeng Q."/>
            <person name="Gargeya S."/>
            <person name="Fitzgerald M."/>
            <person name="Haas B."/>
            <person name="Abouelleil A."/>
            <person name="Alvarado L."/>
            <person name="Arachchi H.M."/>
            <person name="Berlin A."/>
            <person name="Chapman S.B."/>
            <person name="Gearin G."/>
            <person name="Goldberg J."/>
            <person name="Griggs A."/>
            <person name="Gujja S."/>
            <person name="Hansen M."/>
            <person name="Heiman D."/>
            <person name="Howarth C."/>
            <person name="Larimer J."/>
            <person name="Lui A."/>
            <person name="MacDonald P.J.P."/>
            <person name="McCowen C."/>
            <person name="Montmayeur A."/>
            <person name="Murphy C."/>
            <person name="Neiman D."/>
            <person name="Pearson M."/>
            <person name="Priest M."/>
            <person name="Roberts A."/>
            <person name="Saif S."/>
            <person name="Shea T."/>
            <person name="Sisk P."/>
            <person name="Stolte C."/>
            <person name="Sykes S."/>
            <person name="Wortman J."/>
            <person name="Nusbaum C."/>
            <person name="Birren B."/>
        </authorList>
    </citation>
    <scope>NUCLEOTIDE SEQUENCE [LARGE SCALE GENOMIC DNA]</scope>
    <source>
        <strain evidence="2">INRA-310</strain>
    </source>
</reference>
<protein>
    <submittedName>
        <fullName evidence="1">Uncharacterized protein</fullName>
    </submittedName>
</protein>
<organism evidence="1 2">
    <name type="scientific">Phytophthora nicotianae (strain INRA-310)</name>
    <name type="common">Phytophthora parasitica</name>
    <dbReference type="NCBI Taxonomy" id="761204"/>
    <lineage>
        <taxon>Eukaryota</taxon>
        <taxon>Sar</taxon>
        <taxon>Stramenopiles</taxon>
        <taxon>Oomycota</taxon>
        <taxon>Peronosporomycetes</taxon>
        <taxon>Peronosporales</taxon>
        <taxon>Peronosporaceae</taxon>
        <taxon>Phytophthora</taxon>
    </lineage>
</organism>
<dbReference type="RefSeq" id="XP_008901648.1">
    <property type="nucleotide sequence ID" value="XM_008903400.1"/>
</dbReference>
<dbReference type="Proteomes" id="UP000018817">
    <property type="component" value="Unassembled WGS sequence"/>
</dbReference>
<reference evidence="1 2" key="2">
    <citation type="submission" date="2013-11" db="EMBL/GenBank/DDBJ databases">
        <title>The Genome Sequence of Phytophthora parasitica INRA-310.</title>
        <authorList>
            <consortium name="The Broad Institute Genomics Platform"/>
            <person name="Russ C."/>
            <person name="Tyler B."/>
            <person name="Panabieres F."/>
            <person name="Shan W."/>
            <person name="Tripathy S."/>
            <person name="Grunwald N."/>
            <person name="Machado M."/>
            <person name="Johnson C.S."/>
            <person name="Arredondo F."/>
            <person name="Hong C."/>
            <person name="Coffey M."/>
            <person name="Young S.K."/>
            <person name="Zeng Q."/>
            <person name="Gargeya S."/>
            <person name="Fitzgerald M."/>
            <person name="Abouelleil A."/>
            <person name="Alvarado L."/>
            <person name="Chapman S.B."/>
            <person name="Gainer-Dewar J."/>
            <person name="Goldberg J."/>
            <person name="Griggs A."/>
            <person name="Gujja S."/>
            <person name="Hansen M."/>
            <person name="Howarth C."/>
            <person name="Imamovic A."/>
            <person name="Ireland A."/>
            <person name="Larimer J."/>
            <person name="McCowan C."/>
            <person name="Murphy C."/>
            <person name="Pearson M."/>
            <person name="Poon T.W."/>
            <person name="Priest M."/>
            <person name="Roberts A."/>
            <person name="Saif S."/>
            <person name="Shea T."/>
            <person name="Sykes S."/>
            <person name="Wortman J."/>
            <person name="Nusbaum C."/>
            <person name="Birren B."/>
        </authorList>
    </citation>
    <scope>NUCLEOTIDE SEQUENCE [LARGE SCALE GENOMIC DNA]</scope>
    <source>
        <strain evidence="1 2">INRA-310</strain>
    </source>
</reference>
<evidence type="ECO:0000313" key="2">
    <source>
        <dbReference type="Proteomes" id="UP000018817"/>
    </source>
</evidence>
<evidence type="ECO:0000313" key="1">
    <source>
        <dbReference type="EMBL" id="ETN13430.1"/>
    </source>
</evidence>
<dbReference type="AlphaFoldDB" id="W2QMF9"/>
<name>W2QMF9_PHYN3</name>
<dbReference type="VEuPathDB" id="FungiDB:PPTG_22359"/>